<comment type="caution">
    <text evidence="6">The sequence shown here is derived from an EMBL/GenBank/DDBJ whole genome shotgun (WGS) entry which is preliminary data.</text>
</comment>
<dbReference type="PROSITE" id="PS51935">
    <property type="entry name" value="NLPC_P60"/>
    <property type="match status" value="1"/>
</dbReference>
<proteinExistence type="inferred from homology"/>
<keyword evidence="3" id="KW-0378">Hydrolase</keyword>
<accession>A0A0V9UPV6</accession>
<dbReference type="Proteomes" id="UP000053060">
    <property type="component" value="Unassembled WGS sequence"/>
</dbReference>
<evidence type="ECO:0000259" key="5">
    <source>
        <dbReference type="PROSITE" id="PS51935"/>
    </source>
</evidence>
<dbReference type="InterPro" id="IPR031304">
    <property type="entry name" value="SLT_2"/>
</dbReference>
<dbReference type="RefSeq" id="WP_060650154.1">
    <property type="nucleotide sequence ID" value="NZ_AZXY01000001.1"/>
</dbReference>
<evidence type="ECO:0000313" key="6">
    <source>
        <dbReference type="EMBL" id="KSZ60025.1"/>
    </source>
</evidence>
<dbReference type="PANTHER" id="PTHR47359:SF3">
    <property type="entry name" value="NLP_P60 DOMAIN-CONTAINING PROTEIN-RELATED"/>
    <property type="match status" value="1"/>
</dbReference>
<sequence>MSVDPSSLAVTLGAAVGALVLGVDPQIEVEQAEAVSHTVQQSASRLLEGVSAAIESLPPEAQAPAEQVVTETSERLQNEIEVLLPDGAASHEEEVAESGNGETISAAEQVDVIEPSYSAAVTPMLSAAPSISPFTSTAPTVPIGAVAVFAPWLKKAGAICDGITAPVLAALYSVENSFRYGPTAPVSPAGALGPGQFMPGTWEIYGTDADGDGKADVLGVADPVMASGRLLCDDWDRIEQWKKDGRVVGDTLSLTLAAYNAGAGAVLRSGGMPAGLPDYENQTKPYVAKILAARPAFARMLSPFLALELPTEAHDLGRRVIGEAFRYIGLPYVWGGGNIEGPTGGGFDCSGLTSFALHAAAGIVLPRTSETQWHVGIEVPLDQARAGDLVFGNWQAGGPGHVGIYLGGGLMVHAPTTGDVVRIGEVFPDMRARRIV</sequence>
<evidence type="ECO:0000256" key="4">
    <source>
        <dbReference type="ARBA" id="ARBA00022807"/>
    </source>
</evidence>
<dbReference type="Gene3D" id="3.90.1720.10">
    <property type="entry name" value="endopeptidase domain like (from Nostoc punctiforme)"/>
    <property type="match status" value="1"/>
</dbReference>
<dbReference type="PANTHER" id="PTHR47359">
    <property type="entry name" value="PEPTIDOGLYCAN DL-ENDOPEPTIDASE CWLO"/>
    <property type="match status" value="1"/>
</dbReference>
<keyword evidence="4" id="KW-0788">Thiol protease</keyword>
<organism evidence="6 7">
    <name type="scientific">Rhodococcus pyridinivorans KG-16</name>
    <dbReference type="NCBI Taxonomy" id="1441730"/>
    <lineage>
        <taxon>Bacteria</taxon>
        <taxon>Bacillati</taxon>
        <taxon>Actinomycetota</taxon>
        <taxon>Actinomycetes</taxon>
        <taxon>Mycobacteriales</taxon>
        <taxon>Nocardiaceae</taxon>
        <taxon>Rhodococcus</taxon>
    </lineage>
</organism>
<dbReference type="SUPFAM" id="SSF53955">
    <property type="entry name" value="Lysozyme-like"/>
    <property type="match status" value="1"/>
</dbReference>
<dbReference type="Gene3D" id="1.10.530.10">
    <property type="match status" value="1"/>
</dbReference>
<dbReference type="SUPFAM" id="SSF54001">
    <property type="entry name" value="Cysteine proteinases"/>
    <property type="match status" value="1"/>
</dbReference>
<dbReference type="InterPro" id="IPR051794">
    <property type="entry name" value="PG_Endopeptidase_C40"/>
</dbReference>
<dbReference type="InterPro" id="IPR000064">
    <property type="entry name" value="NLP_P60_dom"/>
</dbReference>
<name>A0A0V9UPV6_9NOCA</name>
<reference evidence="7" key="1">
    <citation type="submission" date="2015-01" db="EMBL/GenBank/DDBJ databases">
        <title>Draft genome sequence of Rhodococcus pyridinivorans strain KG-16, a hydrocarbon-degrading bacterium.</title>
        <authorList>
            <person name="Aggarwal R.K."/>
            <person name="Dawar C."/>
        </authorList>
    </citation>
    <scope>NUCLEOTIDE SEQUENCE [LARGE SCALE GENOMIC DNA]</scope>
    <source>
        <strain evidence="7">KG-16</strain>
    </source>
</reference>
<dbReference type="GO" id="GO:0006508">
    <property type="term" value="P:proteolysis"/>
    <property type="evidence" value="ECO:0007669"/>
    <property type="project" value="UniProtKB-KW"/>
</dbReference>
<evidence type="ECO:0000313" key="7">
    <source>
        <dbReference type="Proteomes" id="UP000053060"/>
    </source>
</evidence>
<dbReference type="CDD" id="cd13399">
    <property type="entry name" value="Slt35-like"/>
    <property type="match status" value="1"/>
</dbReference>
<keyword evidence="2" id="KW-0645">Protease</keyword>
<feature type="domain" description="NlpC/P60" evidence="5">
    <location>
        <begin position="314"/>
        <end position="436"/>
    </location>
</feature>
<evidence type="ECO:0000256" key="3">
    <source>
        <dbReference type="ARBA" id="ARBA00022801"/>
    </source>
</evidence>
<dbReference type="EMBL" id="AZXY01000001">
    <property type="protein sequence ID" value="KSZ60025.1"/>
    <property type="molecule type" value="Genomic_DNA"/>
</dbReference>
<dbReference type="Pfam" id="PF00877">
    <property type="entry name" value="NLPC_P60"/>
    <property type="match status" value="1"/>
</dbReference>
<dbReference type="Pfam" id="PF13406">
    <property type="entry name" value="SLT_2"/>
    <property type="match status" value="1"/>
</dbReference>
<dbReference type="AlphaFoldDB" id="A0A0V9UPV6"/>
<comment type="similarity">
    <text evidence="1">Belongs to the peptidase C40 family.</text>
</comment>
<dbReference type="InterPro" id="IPR038765">
    <property type="entry name" value="Papain-like_cys_pep_sf"/>
</dbReference>
<gene>
    <name evidence="6" type="ORF">Z045_00585</name>
</gene>
<reference evidence="6 7" key="2">
    <citation type="journal article" date="2016" name="Genome Announc.">
        <title>Draft Genome Sequence of a Versatile Hydrocarbon-Degrading Bacterium, Rhodococcus pyridinivorans Strain KG-16, Collected from Oil Fields in India.</title>
        <authorList>
            <person name="Aggarwal R.K."/>
            <person name="Dawar C."/>
            <person name="Phanindranath R."/>
            <person name="Mutnuri L."/>
            <person name="Dayal A.M."/>
        </authorList>
    </citation>
    <scope>NUCLEOTIDE SEQUENCE [LARGE SCALE GENOMIC DNA]</scope>
    <source>
        <strain evidence="6 7">KG-16</strain>
    </source>
</reference>
<dbReference type="InterPro" id="IPR023346">
    <property type="entry name" value="Lysozyme-like_dom_sf"/>
</dbReference>
<dbReference type="GO" id="GO:0008234">
    <property type="term" value="F:cysteine-type peptidase activity"/>
    <property type="evidence" value="ECO:0007669"/>
    <property type="project" value="UniProtKB-KW"/>
</dbReference>
<protein>
    <submittedName>
        <fullName evidence="6">Lytic transglycosylase</fullName>
    </submittedName>
</protein>
<dbReference type="PATRIC" id="fig|1441730.3.peg.129"/>
<evidence type="ECO:0000256" key="1">
    <source>
        <dbReference type="ARBA" id="ARBA00007074"/>
    </source>
</evidence>
<evidence type="ECO:0000256" key="2">
    <source>
        <dbReference type="ARBA" id="ARBA00022670"/>
    </source>
</evidence>